<organism evidence="1 2">
    <name type="scientific">Candidatus Falkowbacteria bacterium GW2011_GWF2_39_8</name>
    <dbReference type="NCBI Taxonomy" id="1618642"/>
    <lineage>
        <taxon>Bacteria</taxon>
        <taxon>Candidatus Falkowiibacteriota</taxon>
    </lineage>
</organism>
<gene>
    <name evidence="1" type="ORF">UT64_C0007G0003</name>
</gene>
<evidence type="ECO:0000313" key="2">
    <source>
        <dbReference type="Proteomes" id="UP000034137"/>
    </source>
</evidence>
<reference evidence="1 2" key="1">
    <citation type="journal article" date="2015" name="Nature">
        <title>rRNA introns, odd ribosomes, and small enigmatic genomes across a large radiation of phyla.</title>
        <authorList>
            <person name="Brown C.T."/>
            <person name="Hug L.A."/>
            <person name="Thomas B.C."/>
            <person name="Sharon I."/>
            <person name="Castelle C.J."/>
            <person name="Singh A."/>
            <person name="Wilkins M.J."/>
            <person name="Williams K.H."/>
            <person name="Banfield J.F."/>
        </authorList>
    </citation>
    <scope>NUCLEOTIDE SEQUENCE [LARGE SCALE GENOMIC DNA]</scope>
</reference>
<protein>
    <submittedName>
        <fullName evidence="1">Uncharacterized protein</fullName>
    </submittedName>
</protein>
<dbReference type="EMBL" id="LBXO01000007">
    <property type="protein sequence ID" value="KKR33501.1"/>
    <property type="molecule type" value="Genomic_DNA"/>
</dbReference>
<dbReference type="AlphaFoldDB" id="A0A0G0Q837"/>
<evidence type="ECO:0000313" key="1">
    <source>
        <dbReference type="EMBL" id="KKR33501.1"/>
    </source>
</evidence>
<sequence length="135" mass="15543">MAKERAIGFLTDNPVLIEKINCKSSKMKIIALYQSNEIEWDAMSMFKKMILLIRHGCWEIYIDCGNKIISNPSVWGAIYLVADIVDKIVLFNAREVVKIVSDSQSSSFYPIFYPAYKVRLIPDEYDEVLNIIKAE</sequence>
<name>A0A0G0Q837_9BACT</name>
<accession>A0A0G0Q837</accession>
<dbReference type="Proteomes" id="UP000034137">
    <property type="component" value="Unassembled WGS sequence"/>
</dbReference>
<proteinExistence type="predicted"/>
<comment type="caution">
    <text evidence="1">The sequence shown here is derived from an EMBL/GenBank/DDBJ whole genome shotgun (WGS) entry which is preliminary data.</text>
</comment>